<dbReference type="RefSeq" id="XP_073807627.1">
    <property type="nucleotide sequence ID" value="XM_073951526.1"/>
</dbReference>
<feature type="transmembrane region" description="Helical" evidence="2">
    <location>
        <begin position="12"/>
        <end position="34"/>
    </location>
</feature>
<dbReference type="Pfam" id="PF15050">
    <property type="entry name" value="SCIMP"/>
    <property type="match status" value="1"/>
</dbReference>
<dbReference type="AlphaFoldDB" id="A0AB32TXG6"/>
<proteinExistence type="predicted"/>
<organism evidence="3 4">
    <name type="scientific">Danio rerio</name>
    <name type="common">Zebrafish</name>
    <name type="synonym">Brachydanio rerio</name>
    <dbReference type="NCBI Taxonomy" id="7955"/>
    <lineage>
        <taxon>Eukaryota</taxon>
        <taxon>Metazoa</taxon>
        <taxon>Chordata</taxon>
        <taxon>Craniata</taxon>
        <taxon>Vertebrata</taxon>
        <taxon>Euteleostomi</taxon>
        <taxon>Actinopterygii</taxon>
        <taxon>Neopterygii</taxon>
        <taxon>Teleostei</taxon>
        <taxon>Ostariophysi</taxon>
        <taxon>Cypriniformes</taxon>
        <taxon>Danionidae</taxon>
        <taxon>Danioninae</taxon>
        <taxon>Danio</taxon>
    </lineage>
</organism>
<dbReference type="GO" id="GO:0097197">
    <property type="term" value="C:tetraspanin-enriched microdomain"/>
    <property type="evidence" value="ECO:0007669"/>
    <property type="project" value="InterPro"/>
</dbReference>
<dbReference type="Proteomes" id="UP000000437">
    <property type="component" value="Chromosome 5"/>
</dbReference>
<dbReference type="InterPro" id="IPR028181">
    <property type="entry name" value="SCIMP"/>
</dbReference>
<feature type="region of interest" description="Disordered" evidence="1">
    <location>
        <begin position="120"/>
        <end position="149"/>
    </location>
</feature>
<keyword evidence="2" id="KW-0472">Membrane</keyword>
<evidence type="ECO:0000256" key="1">
    <source>
        <dbReference type="SAM" id="MobiDB-lite"/>
    </source>
</evidence>
<evidence type="ECO:0000313" key="3">
    <source>
        <dbReference type="Proteomes" id="UP000000437"/>
    </source>
</evidence>
<dbReference type="RefSeq" id="XP_068077638.1">
    <property type="nucleotide sequence ID" value="XM_068221537.1"/>
</dbReference>
<dbReference type="RefSeq" id="XP_068077637.1">
    <property type="nucleotide sequence ID" value="XM_068221536.1"/>
</dbReference>
<evidence type="ECO:0000256" key="2">
    <source>
        <dbReference type="SAM" id="Phobius"/>
    </source>
</evidence>
<keyword evidence="2" id="KW-0812">Transmembrane</keyword>
<name>A0AB32TXG6_DANRE</name>
<dbReference type="KEGG" id="dre:110438666"/>
<gene>
    <name evidence="4 5" type="primary">scimp</name>
</gene>
<dbReference type="GO" id="GO:0001772">
    <property type="term" value="C:immunological synapse"/>
    <property type="evidence" value="ECO:0007669"/>
    <property type="project" value="InterPro"/>
</dbReference>
<protein>
    <submittedName>
        <fullName evidence="4 5">SLP adapter and CSK-interacting membrane protein</fullName>
    </submittedName>
</protein>
<evidence type="ECO:0000313" key="5">
    <source>
        <dbReference type="RefSeq" id="XP_068077638.1"/>
    </source>
</evidence>
<sequence length="149" mass="16981">MDFLQKNFWAVLILAIILVSVIIVIIFIFINICLRRRASWYSTQAKTNHYGHSDSKPVDNQAHNKDLGNEKPPLPPRDQFLSTNSVGASYEDIPTVPDYVEIEDSTPAFPQQPVFIPEYAVEIKSQDEESEDYDDVENPDDSEDYDDVG</sequence>
<evidence type="ECO:0000313" key="4">
    <source>
        <dbReference type="RefSeq" id="XP_068077637.1"/>
    </source>
</evidence>
<feature type="compositionally biased region" description="Acidic residues" evidence="1">
    <location>
        <begin position="128"/>
        <end position="149"/>
    </location>
</feature>
<feature type="region of interest" description="Disordered" evidence="1">
    <location>
        <begin position="48"/>
        <end position="89"/>
    </location>
</feature>
<keyword evidence="2" id="KW-1133">Transmembrane helix</keyword>
<dbReference type="CTD" id="388325"/>
<dbReference type="GeneID" id="110438666"/>
<feature type="compositionally biased region" description="Basic and acidic residues" evidence="1">
    <location>
        <begin position="51"/>
        <end position="69"/>
    </location>
</feature>
<reference evidence="3" key="1">
    <citation type="journal article" date="2013" name="Nature">
        <title>The zebrafish reference genome sequence and its relationship to the human genome.</title>
        <authorList>
            <consortium name="Genome Reference Consortium Zebrafish"/>
            <person name="Howe K."/>
            <person name="Clark M.D."/>
            <person name="Torroja C.F."/>
            <person name="Torrance J."/>
            <person name="Berthelot C."/>
            <person name="Muffato M."/>
            <person name="Collins J.E."/>
            <person name="Humphray S."/>
            <person name="McLaren K."/>
            <person name="Matthews L."/>
            <person name="McLaren S."/>
            <person name="Sealy I."/>
            <person name="Caccamo M."/>
            <person name="Churcher C."/>
            <person name="Scott C."/>
            <person name="Barrett J.C."/>
            <person name="Koch R."/>
            <person name="Rauch G.J."/>
            <person name="White S."/>
            <person name="Chow W."/>
            <person name="Kilian B."/>
            <person name="Quintais L.T."/>
            <person name="Guerra-Assuncao J.A."/>
            <person name="Zhou Y."/>
            <person name="Gu Y."/>
            <person name="Yen J."/>
            <person name="Vogel J.H."/>
            <person name="Eyre T."/>
            <person name="Redmond S."/>
            <person name="Banerjee R."/>
            <person name="Chi J."/>
            <person name="Fu B."/>
            <person name="Langley E."/>
            <person name="Maguire S.F."/>
            <person name="Laird G.K."/>
            <person name="Lloyd D."/>
            <person name="Kenyon E."/>
            <person name="Donaldson S."/>
            <person name="Sehra H."/>
            <person name="Almeida-King J."/>
            <person name="Loveland J."/>
            <person name="Trevanion S."/>
            <person name="Jones M."/>
            <person name="Quail M."/>
            <person name="Willey D."/>
            <person name="Hunt A."/>
            <person name="Burton J."/>
            <person name="Sims S."/>
            <person name="McLay K."/>
            <person name="Plumb B."/>
            <person name="Davis J."/>
            <person name="Clee C."/>
            <person name="Oliver K."/>
            <person name="Clark R."/>
            <person name="Riddle C."/>
            <person name="Elliot D."/>
            <person name="Eliott D."/>
            <person name="Threadgold G."/>
            <person name="Harden G."/>
            <person name="Ware D."/>
            <person name="Begum S."/>
            <person name="Mortimore B."/>
            <person name="Mortimer B."/>
            <person name="Kerry G."/>
            <person name="Heath P."/>
            <person name="Phillimore B."/>
            <person name="Tracey A."/>
            <person name="Corby N."/>
            <person name="Dunn M."/>
            <person name="Johnson C."/>
            <person name="Wood J."/>
            <person name="Clark S."/>
            <person name="Pelan S."/>
            <person name="Griffiths G."/>
            <person name="Smith M."/>
            <person name="Glithero R."/>
            <person name="Howden P."/>
            <person name="Barker N."/>
            <person name="Lloyd C."/>
            <person name="Stevens C."/>
            <person name="Harley J."/>
            <person name="Holt K."/>
            <person name="Panagiotidis G."/>
            <person name="Lovell J."/>
            <person name="Beasley H."/>
            <person name="Henderson C."/>
            <person name="Gordon D."/>
            <person name="Auger K."/>
            <person name="Wright D."/>
            <person name="Collins J."/>
            <person name="Raisen C."/>
            <person name="Dyer L."/>
            <person name="Leung K."/>
            <person name="Robertson L."/>
            <person name="Ambridge K."/>
            <person name="Leongamornlert D."/>
            <person name="McGuire S."/>
            <person name="Gilderthorp R."/>
            <person name="Griffiths C."/>
            <person name="Manthravadi D."/>
            <person name="Nichol S."/>
            <person name="Barker G."/>
            <person name="Whitehead S."/>
            <person name="Kay M."/>
            <person name="Brown J."/>
            <person name="Murnane C."/>
            <person name="Gray E."/>
            <person name="Humphries M."/>
            <person name="Sycamore N."/>
            <person name="Barker D."/>
            <person name="Saunders D."/>
            <person name="Wallis J."/>
            <person name="Babbage A."/>
            <person name="Hammond S."/>
            <person name="Mashreghi-Mohammadi M."/>
            <person name="Barr L."/>
            <person name="Martin S."/>
            <person name="Wray P."/>
            <person name="Ellington A."/>
            <person name="Matthews N."/>
            <person name="Ellwood M."/>
            <person name="Woodmansey R."/>
            <person name="Clark G."/>
            <person name="Cooper J."/>
            <person name="Cooper J."/>
            <person name="Tromans A."/>
            <person name="Grafham D."/>
            <person name="Skuce C."/>
            <person name="Pandian R."/>
            <person name="Andrews R."/>
            <person name="Harrison E."/>
            <person name="Kimberley A."/>
            <person name="Garnett J."/>
            <person name="Fosker N."/>
            <person name="Hall R."/>
            <person name="Garner P."/>
            <person name="Kelly D."/>
            <person name="Bird C."/>
            <person name="Palmer S."/>
            <person name="Gehring I."/>
            <person name="Berger A."/>
            <person name="Dooley C.M."/>
            <person name="Ersan-Urun Z."/>
            <person name="Eser C."/>
            <person name="Geiger H."/>
            <person name="Geisler M."/>
            <person name="Karotki L."/>
            <person name="Kirn A."/>
            <person name="Konantz J."/>
            <person name="Konantz M."/>
            <person name="Oberlander M."/>
            <person name="Rudolph-Geiger S."/>
            <person name="Teucke M."/>
            <person name="Lanz C."/>
            <person name="Raddatz G."/>
            <person name="Osoegawa K."/>
            <person name="Zhu B."/>
            <person name="Rapp A."/>
            <person name="Widaa S."/>
            <person name="Langford C."/>
            <person name="Yang F."/>
            <person name="Schuster S.C."/>
            <person name="Carter N.P."/>
            <person name="Harrow J."/>
            <person name="Ning Z."/>
            <person name="Herrero J."/>
            <person name="Searle S.M."/>
            <person name="Enright A."/>
            <person name="Geisler R."/>
            <person name="Plasterk R.H."/>
            <person name="Lee C."/>
            <person name="Westerfield M."/>
            <person name="de Jong P.J."/>
            <person name="Zon L.I."/>
            <person name="Postlethwait J.H."/>
            <person name="Nusslein-Volhard C."/>
            <person name="Hubbard T.J."/>
            <person name="Roest Crollius H."/>
            <person name="Rogers J."/>
            <person name="Stemple D.L."/>
        </authorList>
    </citation>
    <scope>NUCLEOTIDE SEQUENCE [LARGE SCALE GENOMIC DNA]</scope>
    <source>
        <strain evidence="3">Tuebingen</strain>
    </source>
</reference>
<accession>A0AB32TXG6</accession>
<reference evidence="4 5" key="2">
    <citation type="submission" date="2025-04" db="UniProtKB">
        <authorList>
            <consortium name="RefSeq"/>
        </authorList>
    </citation>
    <scope>IDENTIFICATION</scope>
    <source>
        <strain evidence="4 5">Tuebingen</strain>
    </source>
</reference>
<keyword evidence="3" id="KW-1185">Reference proteome</keyword>